<evidence type="ECO:0000256" key="1">
    <source>
        <dbReference type="SAM" id="SignalP"/>
    </source>
</evidence>
<name>A0ABY6NR49_9FLAO</name>
<evidence type="ECO:0008006" key="4">
    <source>
        <dbReference type="Google" id="ProtNLM"/>
    </source>
</evidence>
<evidence type="ECO:0000313" key="2">
    <source>
        <dbReference type="EMBL" id="UZH55384.1"/>
    </source>
</evidence>
<gene>
    <name evidence="2" type="ORF">JRG66_00300</name>
</gene>
<keyword evidence="1" id="KW-0732">Signal</keyword>
<feature type="signal peptide" evidence="1">
    <location>
        <begin position="1"/>
        <end position="19"/>
    </location>
</feature>
<organism evidence="2 3">
    <name type="scientific">Salinimicrobium tongyeongense</name>
    <dbReference type="NCBI Taxonomy" id="2809707"/>
    <lineage>
        <taxon>Bacteria</taxon>
        <taxon>Pseudomonadati</taxon>
        <taxon>Bacteroidota</taxon>
        <taxon>Flavobacteriia</taxon>
        <taxon>Flavobacteriales</taxon>
        <taxon>Flavobacteriaceae</taxon>
        <taxon>Salinimicrobium</taxon>
    </lineage>
</organism>
<accession>A0ABY6NR49</accession>
<feature type="chain" id="PRO_5046292416" description="GLPGLI family protein" evidence="1">
    <location>
        <begin position="20"/>
        <end position="183"/>
    </location>
</feature>
<dbReference type="EMBL" id="CP069620">
    <property type="protein sequence ID" value="UZH55384.1"/>
    <property type="molecule type" value="Genomic_DNA"/>
</dbReference>
<proteinExistence type="predicted"/>
<sequence length="183" mass="21242">MKRFFISLVVLMWAGILNAQFTELGEARVGFEPLLPEVTVDGADYIFKVEEKYAGEFEEDPVAFLEKHCNIEAFLDLVRDDKNRHYQLEIKSTKGKMKAKYCKEGNLLMLSYRLKDVLLPIDLQKEVYRQYKGWNMTRNVHVAKGRKGIVQEEYYKIRLEKGDEVQNLKIAVNDSEAVEVASI</sequence>
<protein>
    <recommendedName>
        <fullName evidence="4">GLPGLI family protein</fullName>
    </recommendedName>
</protein>
<reference evidence="2" key="1">
    <citation type="submission" date="2021-02" db="EMBL/GenBank/DDBJ databases">
        <title>Salinimicrobium sp. nov. isolated from seawater in Tongyeong, Republic of Korea.</title>
        <authorList>
            <person name="Lee S.-J."/>
        </authorList>
    </citation>
    <scope>NUCLEOTIDE SEQUENCE</scope>
    <source>
        <strain evidence="2">HN-2-9-2</strain>
    </source>
</reference>
<dbReference type="Proteomes" id="UP001163981">
    <property type="component" value="Chromosome"/>
</dbReference>
<keyword evidence="3" id="KW-1185">Reference proteome</keyword>
<dbReference type="RefSeq" id="WP_265163741.1">
    <property type="nucleotide sequence ID" value="NZ_CP069620.1"/>
</dbReference>
<evidence type="ECO:0000313" key="3">
    <source>
        <dbReference type="Proteomes" id="UP001163981"/>
    </source>
</evidence>